<keyword evidence="2" id="KW-1185">Reference proteome</keyword>
<comment type="caution">
    <text evidence="1">The sequence shown here is derived from an EMBL/GenBank/DDBJ whole genome shotgun (WGS) entry which is preliminary data.</text>
</comment>
<gene>
    <name evidence="1" type="ORF">ACFP3M_19935</name>
</gene>
<dbReference type="InterPro" id="IPR023393">
    <property type="entry name" value="START-like_dom_sf"/>
</dbReference>
<dbReference type="SUPFAM" id="SSF55961">
    <property type="entry name" value="Bet v1-like"/>
    <property type="match status" value="1"/>
</dbReference>
<evidence type="ECO:0000313" key="2">
    <source>
        <dbReference type="Proteomes" id="UP001596241"/>
    </source>
</evidence>
<dbReference type="RefSeq" id="WP_345077590.1">
    <property type="nucleotide sequence ID" value="NZ_BAAAWG010000002.1"/>
</dbReference>
<sequence>MDDITADTAGATDAELAELDRIARQIDIDAPAERVWELIARPGWYINDGGVEDAPEPSYEGEVAVVRHPSLGEFRFRTVELDKPRYAAFRWIGTPYRNESAPSTLVEFWIDERDAGGVTLRVVESGFSGLADDPAAWLKEREGNDKGWLTELAAAKAFAEKPAPGPGERP</sequence>
<proteinExistence type="predicted"/>
<accession>A0ABW1FMI8</accession>
<protein>
    <submittedName>
        <fullName evidence="1">ATPase</fullName>
    </submittedName>
</protein>
<dbReference type="Proteomes" id="UP001596241">
    <property type="component" value="Unassembled WGS sequence"/>
</dbReference>
<dbReference type="Gene3D" id="3.30.530.20">
    <property type="match status" value="1"/>
</dbReference>
<evidence type="ECO:0000313" key="1">
    <source>
        <dbReference type="EMBL" id="MFC5895075.1"/>
    </source>
</evidence>
<organism evidence="1 2">
    <name type="scientific">Streptomyces ramulosus</name>
    <dbReference type="NCBI Taxonomy" id="47762"/>
    <lineage>
        <taxon>Bacteria</taxon>
        <taxon>Bacillati</taxon>
        <taxon>Actinomycetota</taxon>
        <taxon>Actinomycetes</taxon>
        <taxon>Kitasatosporales</taxon>
        <taxon>Streptomycetaceae</taxon>
        <taxon>Streptomyces</taxon>
    </lineage>
</organism>
<reference evidence="2" key="1">
    <citation type="journal article" date="2019" name="Int. J. Syst. Evol. Microbiol.">
        <title>The Global Catalogue of Microorganisms (GCM) 10K type strain sequencing project: providing services to taxonomists for standard genome sequencing and annotation.</title>
        <authorList>
            <consortium name="The Broad Institute Genomics Platform"/>
            <consortium name="The Broad Institute Genome Sequencing Center for Infectious Disease"/>
            <person name="Wu L."/>
            <person name="Ma J."/>
        </authorList>
    </citation>
    <scope>NUCLEOTIDE SEQUENCE [LARGE SCALE GENOMIC DNA]</scope>
    <source>
        <strain evidence="2">CGMCC 1.15809</strain>
    </source>
</reference>
<dbReference type="EMBL" id="JBHSPW010000009">
    <property type="protein sequence ID" value="MFC5895075.1"/>
    <property type="molecule type" value="Genomic_DNA"/>
</dbReference>
<name>A0ABW1FMI8_9ACTN</name>